<keyword evidence="3" id="KW-1185">Reference proteome</keyword>
<protein>
    <submittedName>
        <fullName evidence="2">Uncharacterized protein</fullName>
    </submittedName>
</protein>
<dbReference type="EMBL" id="QGHA01000005">
    <property type="protein sequence ID" value="PWK77053.1"/>
    <property type="molecule type" value="Genomic_DNA"/>
</dbReference>
<dbReference type="AlphaFoldDB" id="A0A316H9M6"/>
<evidence type="ECO:0000256" key="1">
    <source>
        <dbReference type="SAM" id="Coils"/>
    </source>
</evidence>
<keyword evidence="1" id="KW-0175">Coiled coil</keyword>
<accession>A0A316H9M6</accession>
<proteinExistence type="predicted"/>
<evidence type="ECO:0000313" key="3">
    <source>
        <dbReference type="Proteomes" id="UP000245678"/>
    </source>
</evidence>
<reference evidence="2 3" key="1">
    <citation type="submission" date="2018-05" db="EMBL/GenBank/DDBJ databases">
        <title>Genomic Encyclopedia of Archaeal and Bacterial Type Strains, Phase II (KMG-II): from individual species to whole genera.</title>
        <authorList>
            <person name="Goeker M."/>
        </authorList>
    </citation>
    <scope>NUCLEOTIDE SEQUENCE [LARGE SCALE GENOMIC DNA]</scope>
    <source>
        <strain evidence="2 3">DSM 19975</strain>
    </source>
</reference>
<evidence type="ECO:0000313" key="2">
    <source>
        <dbReference type="EMBL" id="PWK77053.1"/>
    </source>
</evidence>
<gene>
    <name evidence="2" type="ORF">LX99_02863</name>
</gene>
<organism evidence="2 3">
    <name type="scientific">Mucilaginibacter oryzae</name>
    <dbReference type="NCBI Taxonomy" id="468058"/>
    <lineage>
        <taxon>Bacteria</taxon>
        <taxon>Pseudomonadati</taxon>
        <taxon>Bacteroidota</taxon>
        <taxon>Sphingobacteriia</taxon>
        <taxon>Sphingobacteriales</taxon>
        <taxon>Sphingobacteriaceae</taxon>
        <taxon>Mucilaginibacter</taxon>
    </lineage>
</organism>
<comment type="caution">
    <text evidence="2">The sequence shown here is derived from an EMBL/GenBank/DDBJ whole genome shotgun (WGS) entry which is preliminary data.</text>
</comment>
<name>A0A316H9M6_9SPHI</name>
<dbReference type="RefSeq" id="WP_022831297.1">
    <property type="nucleotide sequence ID" value="NZ_QGHA01000005.1"/>
</dbReference>
<feature type="coiled-coil region" evidence="1">
    <location>
        <begin position="91"/>
        <end position="125"/>
    </location>
</feature>
<sequence length="817" mass="96155">MPTAPDNRNHFHFILTCFTPQDIEGVMQDIRLSMDGYNFLYSLDTFDIMENYMPYIKIELFSKSDRNFQAQKYICYDYFFGKLNSTNCILLNEYKIELIAAKNKLNKVLRDVKATIKNLDDLKKETDNFLSNPEKTEEFVKNNLEIILLLLILNDKSYSILQEFFLFIKTRLNIIDIPVKNKKDREQIDAIFESTNPTSASAQVFRDYVEQNRKQLIVEKPAERHIFLENTFRDIQAIERSIKINDRLEKELKNKYCLNYLSSAKKTSDIVKLIEQNVTSQNITQNKTLHRNIYQYFLFDRLKNEYAHNPQIALHILTDLKELLQQFSENASQNEHLTTAGKNNVIVIIKRLFDDNPNVLENHFNFSVYEKYEETFNRLTSGQTEGPLPLEELTQIINEVNKNKNLYQSKIYALESSVSQLRLEYEVIETFWKLEEFEPEYRPGRDVIKNPYQHLPNLLLISDSFNSALKDRLYMFLNLSAEATEKNQALLKQHVKKIMDELYFRNDNSIYYKTLRSLIFTYLNFVAQSKFRPSSKQVAGVNDKYSEERIILDLERQYEIVKLQYERIDFKHIEVQSKLHYVQGNQELLNEINYLLLWLYRRNDLEDQAMKISRGLNYAELEDPRIFQGIGLCHVAAAYKKIEKAPNEEEAIKYEIDMALQMMKSAQLKYQLLINGAVKTEASKLIIKNYIAVLNSVADLCVRKFEMQIAKPDESLIIMARECITEIKTLFNMIDLFYDLHPTYLATEIEVEYFEAQRLYGLGKMSSAHEKIIDATKRLFQLNNLPDTQIFVGSMFLKKAEQVNKLASLIYQKIPKK</sequence>
<dbReference type="Proteomes" id="UP000245678">
    <property type="component" value="Unassembled WGS sequence"/>
</dbReference>